<feature type="compositionally biased region" description="Low complexity" evidence="1">
    <location>
        <begin position="1"/>
        <end position="19"/>
    </location>
</feature>
<dbReference type="Pfam" id="PF15407">
    <property type="entry name" value="Spo7_2_N"/>
    <property type="match status" value="1"/>
</dbReference>
<evidence type="ECO:0000313" key="3">
    <source>
        <dbReference type="EMBL" id="RPB10635.1"/>
    </source>
</evidence>
<accession>A0A3N4KXZ9</accession>
<dbReference type="OrthoDB" id="5579281at2759"/>
<evidence type="ECO:0000256" key="1">
    <source>
        <dbReference type="SAM" id="MobiDB-lite"/>
    </source>
</evidence>
<keyword evidence="4" id="KW-1185">Reference proteome</keyword>
<organism evidence="3 4">
    <name type="scientific">Morchella conica CCBAS932</name>
    <dbReference type="NCBI Taxonomy" id="1392247"/>
    <lineage>
        <taxon>Eukaryota</taxon>
        <taxon>Fungi</taxon>
        <taxon>Dikarya</taxon>
        <taxon>Ascomycota</taxon>
        <taxon>Pezizomycotina</taxon>
        <taxon>Pezizomycetes</taxon>
        <taxon>Pezizales</taxon>
        <taxon>Morchellaceae</taxon>
        <taxon>Morchella</taxon>
    </lineage>
</organism>
<feature type="region of interest" description="Disordered" evidence="1">
    <location>
        <begin position="1"/>
        <end position="53"/>
    </location>
</feature>
<sequence length="120" mass="12770">MSAAAAVDEAAAAAAADHQQQPDDGDDPQGILDPNSYTAHRLHHATPEHLHVTTRRVRLAQEPPLRMVQAPPARQLLVQGVVLRQGRQRRLPPQGHGARRVCGRRRVVAPGGGDGRGGAA</sequence>
<dbReference type="Proteomes" id="UP000277580">
    <property type="component" value="Unassembled WGS sequence"/>
</dbReference>
<evidence type="ECO:0000259" key="2">
    <source>
        <dbReference type="Pfam" id="PF15407"/>
    </source>
</evidence>
<dbReference type="InterPro" id="IPR029217">
    <property type="entry name" value="Spo7_2_N"/>
</dbReference>
<dbReference type="EMBL" id="ML119142">
    <property type="protein sequence ID" value="RPB10635.1"/>
    <property type="molecule type" value="Genomic_DNA"/>
</dbReference>
<protein>
    <recommendedName>
        <fullName evidence="2">Sporulation-specific protein 71 N-terminal domain-containing protein</fullName>
    </recommendedName>
</protein>
<name>A0A3N4KXZ9_9PEZI</name>
<reference evidence="3 4" key="1">
    <citation type="journal article" date="2018" name="Nat. Ecol. Evol.">
        <title>Pezizomycetes genomes reveal the molecular basis of ectomycorrhizal truffle lifestyle.</title>
        <authorList>
            <person name="Murat C."/>
            <person name="Payen T."/>
            <person name="Noel B."/>
            <person name="Kuo A."/>
            <person name="Morin E."/>
            <person name="Chen J."/>
            <person name="Kohler A."/>
            <person name="Krizsan K."/>
            <person name="Balestrini R."/>
            <person name="Da Silva C."/>
            <person name="Montanini B."/>
            <person name="Hainaut M."/>
            <person name="Levati E."/>
            <person name="Barry K.W."/>
            <person name="Belfiori B."/>
            <person name="Cichocki N."/>
            <person name="Clum A."/>
            <person name="Dockter R.B."/>
            <person name="Fauchery L."/>
            <person name="Guy J."/>
            <person name="Iotti M."/>
            <person name="Le Tacon F."/>
            <person name="Lindquist E.A."/>
            <person name="Lipzen A."/>
            <person name="Malagnac F."/>
            <person name="Mello A."/>
            <person name="Molinier V."/>
            <person name="Miyauchi S."/>
            <person name="Poulain J."/>
            <person name="Riccioni C."/>
            <person name="Rubini A."/>
            <person name="Sitrit Y."/>
            <person name="Splivallo R."/>
            <person name="Traeger S."/>
            <person name="Wang M."/>
            <person name="Zifcakova L."/>
            <person name="Wipf D."/>
            <person name="Zambonelli A."/>
            <person name="Paolocci F."/>
            <person name="Nowrousian M."/>
            <person name="Ottonello S."/>
            <person name="Baldrian P."/>
            <person name="Spatafora J.W."/>
            <person name="Henrissat B."/>
            <person name="Nagy L.G."/>
            <person name="Aury J.M."/>
            <person name="Wincker P."/>
            <person name="Grigoriev I.V."/>
            <person name="Bonfante P."/>
            <person name="Martin F.M."/>
        </authorList>
    </citation>
    <scope>NUCLEOTIDE SEQUENCE [LARGE SCALE GENOMIC DNA]</scope>
    <source>
        <strain evidence="3 4">CCBAS932</strain>
    </source>
</reference>
<feature type="domain" description="Sporulation-specific protein 71 N-terminal" evidence="2">
    <location>
        <begin position="32"/>
        <end position="57"/>
    </location>
</feature>
<dbReference type="AlphaFoldDB" id="A0A3N4KXZ9"/>
<dbReference type="InParanoid" id="A0A3N4KXZ9"/>
<gene>
    <name evidence="3" type="ORF">P167DRAFT_250848</name>
</gene>
<evidence type="ECO:0000313" key="4">
    <source>
        <dbReference type="Proteomes" id="UP000277580"/>
    </source>
</evidence>
<proteinExistence type="predicted"/>